<accession>A0A5B0QUK7</accession>
<dbReference type="EMBL" id="VDEP01000270">
    <property type="protein sequence ID" value="KAA1116936.1"/>
    <property type="molecule type" value="Genomic_DNA"/>
</dbReference>
<dbReference type="Proteomes" id="UP000325313">
    <property type="component" value="Unassembled WGS sequence"/>
</dbReference>
<organism evidence="2 3">
    <name type="scientific">Puccinia graminis f. sp. tritici</name>
    <dbReference type="NCBI Taxonomy" id="56615"/>
    <lineage>
        <taxon>Eukaryota</taxon>
        <taxon>Fungi</taxon>
        <taxon>Dikarya</taxon>
        <taxon>Basidiomycota</taxon>
        <taxon>Pucciniomycotina</taxon>
        <taxon>Pucciniomycetes</taxon>
        <taxon>Pucciniales</taxon>
        <taxon>Pucciniaceae</taxon>
        <taxon>Puccinia</taxon>
    </lineage>
</organism>
<evidence type="ECO:0000313" key="2">
    <source>
        <dbReference type="EMBL" id="KAA1116936.1"/>
    </source>
</evidence>
<name>A0A5B0QUK7_PUCGR</name>
<evidence type="ECO:0000313" key="3">
    <source>
        <dbReference type="Proteomes" id="UP000325313"/>
    </source>
</evidence>
<keyword evidence="1" id="KW-0812">Transmembrane</keyword>
<evidence type="ECO:0000256" key="1">
    <source>
        <dbReference type="SAM" id="Phobius"/>
    </source>
</evidence>
<feature type="transmembrane region" description="Helical" evidence="1">
    <location>
        <begin position="77"/>
        <end position="98"/>
    </location>
</feature>
<dbReference type="AlphaFoldDB" id="A0A5B0QUK7"/>
<keyword evidence="1" id="KW-0472">Membrane</keyword>
<reference evidence="2 3" key="1">
    <citation type="submission" date="2019-05" db="EMBL/GenBank/DDBJ databases">
        <title>Emergence of the Ug99 lineage of the wheat stem rust pathogen through somatic hybridization.</title>
        <authorList>
            <person name="Li F."/>
            <person name="Upadhyaya N.M."/>
            <person name="Sperschneider J."/>
            <person name="Matny O."/>
            <person name="Nguyen-Phuc H."/>
            <person name="Mago R."/>
            <person name="Raley C."/>
            <person name="Miller M.E."/>
            <person name="Silverstein K.A.T."/>
            <person name="Henningsen E."/>
            <person name="Hirsch C.D."/>
            <person name="Visser B."/>
            <person name="Pretorius Z.A."/>
            <person name="Steffenson B.J."/>
            <person name="Schwessinger B."/>
            <person name="Dodds P.N."/>
            <person name="Figueroa M."/>
        </authorList>
    </citation>
    <scope>NUCLEOTIDE SEQUENCE [LARGE SCALE GENOMIC DNA]</scope>
    <source>
        <strain evidence="2 3">Ug99</strain>
    </source>
</reference>
<comment type="caution">
    <text evidence="2">The sequence shown here is derived from an EMBL/GenBank/DDBJ whole genome shotgun (WGS) entry which is preliminary data.</text>
</comment>
<proteinExistence type="predicted"/>
<sequence length="669" mass="77720">MLKSALCQVIATSESGYNNPNRASKPSIEGSPLKSAGPLIDCRSRATYRHIPIYKVLGLTYSTAICRPFEMIPRRMLLFYLTSPVLWYLMLEFTTFPVSPTLERWPILPDELESYSVENFLGLSYIVAPSLSPAELEQEWELSQSTRQEFSLQTVAATPLQLHSENPHTAAKKLKYNDELQLSGSRSIPSSQLFQFNAPRHLNSVCCEYVQGYRRGDSGGVYQSMGPPNWDNFATHSRSTIVGSNSKTIPKTKRPYIRNWVIEEPLLHQFFLDHKNEVVMSPRSLIHLCCHSKPDKQRQCHLKTLYKCLLQCTYENHENLLDHFNLPIYTYKDHQTKLLEWLHTYLILSTSGDTHRDENFDESVRSTHPVGQDYLCNGSLDATQVILVKYFSQPDYADQMVQFTASHLVEQYQTQNKINYSLLSQPSWSIQEKSMQLEKDPILQQEILFLKCLAINLENSKAKLNWEAILQRPRYETLVPCWSDFKKEYRKVTRVFADRSPRCTLKTYHPLLPILLIFNMKSPTHGNLRILKAENRSLIEEIVVIRKIQVLIRTLDEMYEKFLKTFIKNDHQEEGDEGKEERKNLLRWLIKILFRPEDSIPIIGVIQIDHQSQLAPWDKKKSINSFGKVQIKLIEFLSHFQTQESLNNTAAFVLYTWLHNHQSNKSSIM</sequence>
<protein>
    <submittedName>
        <fullName evidence="2">Uncharacterized protein</fullName>
    </submittedName>
</protein>
<gene>
    <name evidence="2" type="ORF">PGTUg99_031410</name>
</gene>
<keyword evidence="1" id="KW-1133">Transmembrane helix</keyword>